<protein>
    <submittedName>
        <fullName evidence="2">Helix-turn-helix domain-containing protein</fullName>
    </submittedName>
</protein>
<keyword evidence="3" id="KW-1185">Reference proteome</keyword>
<dbReference type="Proteomes" id="UP001617907">
    <property type="component" value="Unassembled WGS sequence"/>
</dbReference>
<dbReference type="RefSeq" id="WP_350890758.1">
    <property type="nucleotide sequence ID" value="NZ_JBEOTR010000011.1"/>
</dbReference>
<name>A0ABW8H6Y5_9ACTN</name>
<organism evidence="2 3">
    <name type="scientific">Streptomyces ardesiacus</name>
    <dbReference type="NCBI Taxonomy" id="285564"/>
    <lineage>
        <taxon>Bacteria</taxon>
        <taxon>Bacillati</taxon>
        <taxon>Actinomycetota</taxon>
        <taxon>Actinomycetes</taxon>
        <taxon>Kitasatosporales</taxon>
        <taxon>Streptomycetaceae</taxon>
        <taxon>Streptomyces</taxon>
    </lineage>
</organism>
<dbReference type="InterPro" id="IPR041657">
    <property type="entry name" value="HTH_17"/>
</dbReference>
<gene>
    <name evidence="2" type="ORF">ACIQFM_09765</name>
</gene>
<sequence>MPTKEMVRAAVQHVACDHTWVSVDDLADELQIPKSTIYGWKTRGLGPTWTRVGKHLRARRTDVDAWLNSLSTT</sequence>
<dbReference type="InterPro" id="IPR009061">
    <property type="entry name" value="DNA-bd_dom_put_sf"/>
</dbReference>
<dbReference type="SUPFAM" id="SSF46955">
    <property type="entry name" value="Putative DNA-binding domain"/>
    <property type="match status" value="1"/>
</dbReference>
<comment type="caution">
    <text evidence="2">The sequence shown here is derived from an EMBL/GenBank/DDBJ whole genome shotgun (WGS) entry which is preliminary data.</text>
</comment>
<evidence type="ECO:0000313" key="2">
    <source>
        <dbReference type="EMBL" id="MFJ6036536.1"/>
    </source>
</evidence>
<dbReference type="EMBL" id="JBIVPC010000005">
    <property type="protein sequence ID" value="MFJ6036536.1"/>
    <property type="molecule type" value="Genomic_DNA"/>
</dbReference>
<proteinExistence type="predicted"/>
<evidence type="ECO:0000259" key="1">
    <source>
        <dbReference type="Pfam" id="PF12728"/>
    </source>
</evidence>
<feature type="domain" description="Helix-turn-helix" evidence="1">
    <location>
        <begin position="20"/>
        <end position="69"/>
    </location>
</feature>
<accession>A0ABW8H6Y5</accession>
<evidence type="ECO:0000313" key="3">
    <source>
        <dbReference type="Proteomes" id="UP001617907"/>
    </source>
</evidence>
<dbReference type="Pfam" id="PF12728">
    <property type="entry name" value="HTH_17"/>
    <property type="match status" value="1"/>
</dbReference>
<reference evidence="2 3" key="1">
    <citation type="submission" date="2024-10" db="EMBL/GenBank/DDBJ databases">
        <title>The Natural Products Discovery Center: Release of the First 8490 Sequenced Strains for Exploring Actinobacteria Biosynthetic Diversity.</title>
        <authorList>
            <person name="Kalkreuter E."/>
            <person name="Kautsar S.A."/>
            <person name="Yang D."/>
            <person name="Bader C.D."/>
            <person name="Teijaro C.N."/>
            <person name="Fluegel L."/>
            <person name="Davis C.M."/>
            <person name="Simpson J.R."/>
            <person name="Lauterbach L."/>
            <person name="Steele A.D."/>
            <person name="Gui C."/>
            <person name="Meng S."/>
            <person name="Li G."/>
            <person name="Viehrig K."/>
            <person name="Ye F."/>
            <person name="Su P."/>
            <person name="Kiefer A.F."/>
            <person name="Nichols A."/>
            <person name="Cepeda A.J."/>
            <person name="Yan W."/>
            <person name="Fan B."/>
            <person name="Jiang Y."/>
            <person name="Adhikari A."/>
            <person name="Zheng C.-J."/>
            <person name="Schuster L."/>
            <person name="Cowan T.M."/>
            <person name="Smanski M.J."/>
            <person name="Chevrette M.G."/>
            <person name="De Carvalho L.P.S."/>
            <person name="Shen B."/>
        </authorList>
    </citation>
    <scope>NUCLEOTIDE SEQUENCE [LARGE SCALE GENOMIC DNA]</scope>
    <source>
        <strain evidence="2 3">NPDC093086</strain>
    </source>
</reference>